<dbReference type="SUPFAM" id="SSF54909">
    <property type="entry name" value="Dimeric alpha+beta barrel"/>
    <property type="match status" value="1"/>
</dbReference>
<dbReference type="eggNOG" id="COG3254">
    <property type="taxonomic scope" value="Bacteria"/>
</dbReference>
<evidence type="ECO:0000313" key="7">
    <source>
        <dbReference type="Proteomes" id="UP000014113"/>
    </source>
</evidence>
<evidence type="ECO:0000256" key="5">
    <source>
        <dbReference type="NCBIfam" id="TIGR02625"/>
    </source>
</evidence>
<dbReference type="GO" id="GO:0062192">
    <property type="term" value="F:L-rhamnose mutarotase activity"/>
    <property type="evidence" value="ECO:0007669"/>
    <property type="project" value="UniProtKB-UniRule"/>
</dbReference>
<evidence type="ECO:0000313" key="6">
    <source>
        <dbReference type="EMBL" id="EOW84510.1"/>
    </source>
</evidence>
<dbReference type="PATRIC" id="fig|1121865.3.peg.401"/>
<keyword evidence="7" id="KW-1185">Reference proteome</keyword>
<dbReference type="EMBL" id="ASWJ01000004">
    <property type="protein sequence ID" value="EOW84510.1"/>
    <property type="molecule type" value="Genomic_DNA"/>
</dbReference>
<dbReference type="AlphaFoldDB" id="S1N672"/>
<dbReference type="PANTHER" id="PTHR34389">
    <property type="entry name" value="L-RHAMNOSE MUTAROTASE"/>
    <property type="match status" value="1"/>
</dbReference>
<dbReference type="Proteomes" id="UP000014113">
    <property type="component" value="Unassembled WGS sequence"/>
</dbReference>
<dbReference type="OrthoDB" id="9799608at2"/>
<dbReference type="GO" id="GO:0005737">
    <property type="term" value="C:cytoplasm"/>
    <property type="evidence" value="ECO:0007669"/>
    <property type="project" value="InterPro"/>
</dbReference>
<evidence type="ECO:0000256" key="3">
    <source>
        <dbReference type="ARBA" id="ARBA00023277"/>
    </source>
</evidence>
<dbReference type="Pfam" id="PF05336">
    <property type="entry name" value="rhaM"/>
    <property type="match status" value="1"/>
</dbReference>
<protein>
    <recommendedName>
        <fullName evidence="5">L-rhamnose mutarotase</fullName>
        <ecNumber evidence="5">5.1.3.32</ecNumber>
    </recommendedName>
</protein>
<comment type="caution">
    <text evidence="6">The sequence shown here is derived from an EMBL/GenBank/DDBJ whole genome shotgun (WGS) entry which is preliminary data.</text>
</comment>
<evidence type="ECO:0000256" key="4">
    <source>
        <dbReference type="ARBA" id="ARBA00023308"/>
    </source>
</evidence>
<name>S1N672_9ENTE</name>
<reference evidence="6 7" key="1">
    <citation type="submission" date="2013-03" db="EMBL/GenBank/DDBJ databases">
        <title>The Genome Sequence of Enterococcus columbae ATCC_51263 (PacBio/Illumina hybrid assembly).</title>
        <authorList>
            <consortium name="The Broad Institute Genomics Platform"/>
            <consortium name="The Broad Institute Genome Sequencing Center for Infectious Disease"/>
            <person name="Earl A."/>
            <person name="Russ C."/>
            <person name="Gilmore M."/>
            <person name="Surin D."/>
            <person name="Walker B."/>
            <person name="Young S."/>
            <person name="Zeng Q."/>
            <person name="Gargeya S."/>
            <person name="Fitzgerald M."/>
            <person name="Haas B."/>
            <person name="Abouelleil A."/>
            <person name="Allen A.W."/>
            <person name="Alvarado L."/>
            <person name="Arachchi H.M."/>
            <person name="Berlin A.M."/>
            <person name="Chapman S.B."/>
            <person name="Gainer-Dewar J."/>
            <person name="Goldberg J."/>
            <person name="Griggs A."/>
            <person name="Gujja S."/>
            <person name="Hansen M."/>
            <person name="Howarth C."/>
            <person name="Imamovic A."/>
            <person name="Ireland A."/>
            <person name="Larimer J."/>
            <person name="McCowan C."/>
            <person name="Murphy C."/>
            <person name="Pearson M."/>
            <person name="Poon T.W."/>
            <person name="Priest M."/>
            <person name="Roberts A."/>
            <person name="Saif S."/>
            <person name="Shea T."/>
            <person name="Sisk P."/>
            <person name="Sykes S."/>
            <person name="Wortman J."/>
            <person name="Nusbaum C."/>
            <person name="Birren B."/>
        </authorList>
    </citation>
    <scope>NUCLEOTIDE SEQUENCE [LARGE SCALE GENOMIC DNA]</scope>
    <source>
        <strain evidence="6 7">ATCC 51263</strain>
    </source>
</reference>
<sequence>MKQAFKMHLYPNLVEEYKKRHDCLWPEMVELLKQHGVKSYSIFWDKETNDLFAYLEIENEALWNKVALTEINQKWWRYMQDIMETNEDCSPVSIPLRPVFDLNK</sequence>
<keyword evidence="1" id="KW-0963">Cytoplasm</keyword>
<keyword evidence="2" id="KW-0413">Isomerase</keyword>
<accession>S1N672</accession>
<dbReference type="InterPro" id="IPR013448">
    <property type="entry name" value="L-rhamnose_mutarotase"/>
</dbReference>
<proteinExistence type="inferred from homology"/>
<dbReference type="Gene3D" id="3.30.70.100">
    <property type="match status" value="1"/>
</dbReference>
<dbReference type="NCBIfam" id="TIGR02625">
    <property type="entry name" value="YiiL_rotase"/>
    <property type="match status" value="1"/>
</dbReference>
<gene>
    <name evidence="6" type="ORF">I568_01006</name>
</gene>
<evidence type="ECO:0000256" key="1">
    <source>
        <dbReference type="ARBA" id="ARBA00022490"/>
    </source>
</evidence>
<keyword evidence="4" id="KW-0684">Rhamnose metabolism</keyword>
<dbReference type="InterPro" id="IPR011008">
    <property type="entry name" value="Dimeric_a/b-barrel"/>
</dbReference>
<dbReference type="STRING" id="1121865.OMW_00408"/>
<dbReference type="EC" id="5.1.3.32" evidence="5"/>
<dbReference type="GO" id="GO:0019301">
    <property type="term" value="P:rhamnose catabolic process"/>
    <property type="evidence" value="ECO:0007669"/>
    <property type="project" value="UniProtKB-UniRule"/>
</dbReference>
<dbReference type="PANTHER" id="PTHR34389:SF2">
    <property type="entry name" value="L-RHAMNOSE MUTAROTASE"/>
    <property type="match status" value="1"/>
</dbReference>
<dbReference type="HAMAP" id="MF_01663">
    <property type="entry name" value="L_rham_rotase"/>
    <property type="match status" value="1"/>
</dbReference>
<organism evidence="6 7">
    <name type="scientific">Enterococcus columbae DSM 7374 = ATCC 51263</name>
    <dbReference type="NCBI Taxonomy" id="1121865"/>
    <lineage>
        <taxon>Bacteria</taxon>
        <taxon>Bacillati</taxon>
        <taxon>Bacillota</taxon>
        <taxon>Bacilli</taxon>
        <taxon>Lactobacillales</taxon>
        <taxon>Enterococcaceae</taxon>
        <taxon>Enterococcus</taxon>
    </lineage>
</organism>
<keyword evidence="3" id="KW-0119">Carbohydrate metabolism</keyword>
<dbReference type="InterPro" id="IPR008000">
    <property type="entry name" value="Rham/fucose_mutarotase"/>
</dbReference>
<evidence type="ECO:0000256" key="2">
    <source>
        <dbReference type="ARBA" id="ARBA00023235"/>
    </source>
</evidence>